<evidence type="ECO:0008006" key="3">
    <source>
        <dbReference type="Google" id="ProtNLM"/>
    </source>
</evidence>
<evidence type="ECO:0000313" key="1">
    <source>
        <dbReference type="EMBL" id="PSL45509.1"/>
    </source>
</evidence>
<proteinExistence type="predicted"/>
<protein>
    <recommendedName>
        <fullName evidence="3">PliI/PliC-like inhibitor of I-type lysozyme</fullName>
    </recommendedName>
</protein>
<dbReference type="PROSITE" id="PS51257">
    <property type="entry name" value="PROKAR_LIPOPROTEIN"/>
    <property type="match status" value="1"/>
</dbReference>
<evidence type="ECO:0000313" key="2">
    <source>
        <dbReference type="Proteomes" id="UP000240971"/>
    </source>
</evidence>
<dbReference type="Gene3D" id="2.40.128.460">
    <property type="entry name" value="Periplasmic lysozyme inhibitor of I-type lysozyme"/>
    <property type="match status" value="1"/>
</dbReference>
<dbReference type="EMBL" id="PYAW01000004">
    <property type="protein sequence ID" value="PSL45509.1"/>
    <property type="molecule type" value="Genomic_DNA"/>
</dbReference>
<reference evidence="1 2" key="1">
    <citation type="submission" date="2018-03" db="EMBL/GenBank/DDBJ databases">
        <title>Genomic Encyclopedia of Archaeal and Bacterial Type Strains, Phase II (KMG-II): from individual species to whole genera.</title>
        <authorList>
            <person name="Goeker M."/>
        </authorList>
    </citation>
    <scope>NUCLEOTIDE SEQUENCE [LARGE SCALE GENOMIC DNA]</scope>
    <source>
        <strain evidence="1 2">DSM 24859</strain>
    </source>
</reference>
<name>A0A2P8HH20_CHINA</name>
<accession>A0A2P8HH20</accession>
<sequence length="204" mass="22645">MHCRNYIVTGFITAAVIASCNLAPKKDATDSTKAPIKPDTTQHSVQRDTTFGDLHITAIARGDASMRNLLIAIGNKKDSTRADTIIERDIKGQLEAVMVGDLDRNGKPELYCYMLSEGTGRYGNIYAYDFSGDKILRISTNAVDTLELPAYRGHDSFYIKNENLVRTFPVYREGAPDALTADTRMIVRYGLQKNDGGFELVQIK</sequence>
<dbReference type="RefSeq" id="WP_106529839.1">
    <property type="nucleotide sequence ID" value="NZ_PYAW01000004.1"/>
</dbReference>
<dbReference type="OrthoDB" id="946181at2"/>
<keyword evidence="2" id="KW-1185">Reference proteome</keyword>
<organism evidence="1 2">
    <name type="scientific">Chitinophaga niastensis</name>
    <dbReference type="NCBI Taxonomy" id="536980"/>
    <lineage>
        <taxon>Bacteria</taxon>
        <taxon>Pseudomonadati</taxon>
        <taxon>Bacteroidota</taxon>
        <taxon>Chitinophagia</taxon>
        <taxon>Chitinophagales</taxon>
        <taxon>Chitinophagaceae</taxon>
        <taxon>Chitinophaga</taxon>
    </lineage>
</organism>
<comment type="caution">
    <text evidence="1">The sequence shown here is derived from an EMBL/GenBank/DDBJ whole genome shotgun (WGS) entry which is preliminary data.</text>
</comment>
<dbReference type="Proteomes" id="UP000240971">
    <property type="component" value="Unassembled WGS sequence"/>
</dbReference>
<gene>
    <name evidence="1" type="ORF">CLV51_104214</name>
</gene>
<dbReference type="AlphaFoldDB" id="A0A2P8HH20"/>
<dbReference type="InterPro" id="IPR038643">
    <property type="entry name" value="PliI_sf"/>
</dbReference>